<sequence>MTQDSTAQSENKGLSKRQLTALRTREDILEVAGHEFSEKGLAGARIDEIAEKTQTSKRMIYYHFGSKDGLYQAVLQRAYETIRNQEQAARFEDLSPEQALRAIIGHNFDYHFEHPDFVRLVMNENVHKGDHIAQIPGMRERNRTVIAALGAILKKGVDQGVFRDGIDPVDLHMTISALSFYNVSNRYTFLQNFGVDFAESAQKARRRVQIIDCVLRWVKAG</sequence>
<evidence type="ECO:0000256" key="1">
    <source>
        <dbReference type="ARBA" id="ARBA00023125"/>
    </source>
</evidence>
<protein>
    <submittedName>
        <fullName evidence="4">TetR family transcriptional regulator</fullName>
    </submittedName>
</protein>
<proteinExistence type="predicted"/>
<evidence type="ECO:0000313" key="4">
    <source>
        <dbReference type="EMBL" id="WCT76208.1"/>
    </source>
</evidence>
<dbReference type="PANTHER" id="PTHR30328">
    <property type="entry name" value="TRANSCRIPTIONAL REPRESSOR"/>
    <property type="match status" value="1"/>
</dbReference>
<dbReference type="RefSeq" id="WP_273616659.1">
    <property type="nucleotide sequence ID" value="NZ_CP103868.1"/>
</dbReference>
<evidence type="ECO:0000313" key="5">
    <source>
        <dbReference type="Proteomes" id="UP001218231"/>
    </source>
</evidence>
<dbReference type="InterPro" id="IPR041474">
    <property type="entry name" value="NicS_C"/>
</dbReference>
<dbReference type="Pfam" id="PF17938">
    <property type="entry name" value="TetR_C_29"/>
    <property type="match status" value="1"/>
</dbReference>
<dbReference type="PROSITE" id="PS50977">
    <property type="entry name" value="HTH_TETR_2"/>
    <property type="match status" value="1"/>
</dbReference>
<dbReference type="PRINTS" id="PR00455">
    <property type="entry name" value="HTHTETR"/>
</dbReference>
<evidence type="ECO:0000259" key="3">
    <source>
        <dbReference type="PROSITE" id="PS50977"/>
    </source>
</evidence>
<dbReference type="InterPro" id="IPR001647">
    <property type="entry name" value="HTH_TetR"/>
</dbReference>
<keyword evidence="5" id="KW-1185">Reference proteome</keyword>
<dbReference type="InterPro" id="IPR009057">
    <property type="entry name" value="Homeodomain-like_sf"/>
</dbReference>
<gene>
    <name evidence="4" type="ORF">PQ457_09615</name>
</gene>
<dbReference type="Pfam" id="PF00440">
    <property type="entry name" value="TetR_N"/>
    <property type="match status" value="1"/>
</dbReference>
<dbReference type="EMBL" id="CP117417">
    <property type="protein sequence ID" value="WCT76208.1"/>
    <property type="molecule type" value="Genomic_DNA"/>
</dbReference>
<dbReference type="SUPFAM" id="SSF48498">
    <property type="entry name" value="Tetracyclin repressor-like, C-terminal domain"/>
    <property type="match status" value="1"/>
</dbReference>
<feature type="domain" description="HTH tetR-type" evidence="3">
    <location>
        <begin position="22"/>
        <end position="82"/>
    </location>
</feature>
<dbReference type="InterPro" id="IPR036271">
    <property type="entry name" value="Tet_transcr_reg_TetR-rel_C_sf"/>
</dbReference>
<name>A0ABY7TT64_9SPHN</name>
<dbReference type="InterPro" id="IPR050109">
    <property type="entry name" value="HTH-type_TetR-like_transc_reg"/>
</dbReference>
<dbReference type="Proteomes" id="UP001218231">
    <property type="component" value="Chromosome"/>
</dbReference>
<accession>A0ABY7TT64</accession>
<dbReference type="PANTHER" id="PTHR30328:SF54">
    <property type="entry name" value="HTH-TYPE TRANSCRIPTIONAL REPRESSOR SCO4008"/>
    <property type="match status" value="1"/>
</dbReference>
<organism evidence="4 5">
    <name type="scientific">Novosphingobium humi</name>
    <dbReference type="NCBI Taxonomy" id="2282397"/>
    <lineage>
        <taxon>Bacteria</taxon>
        <taxon>Pseudomonadati</taxon>
        <taxon>Pseudomonadota</taxon>
        <taxon>Alphaproteobacteria</taxon>
        <taxon>Sphingomonadales</taxon>
        <taxon>Sphingomonadaceae</taxon>
        <taxon>Novosphingobium</taxon>
    </lineage>
</organism>
<dbReference type="Gene3D" id="1.10.357.10">
    <property type="entry name" value="Tetracycline Repressor, domain 2"/>
    <property type="match status" value="1"/>
</dbReference>
<dbReference type="SUPFAM" id="SSF46689">
    <property type="entry name" value="Homeodomain-like"/>
    <property type="match status" value="1"/>
</dbReference>
<feature type="DNA-binding region" description="H-T-H motif" evidence="2">
    <location>
        <begin position="45"/>
        <end position="64"/>
    </location>
</feature>
<reference evidence="4 5" key="1">
    <citation type="submission" date="2023-02" db="EMBL/GenBank/DDBJ databases">
        <title>Genome sequence of Novosphingobium humi KACC 19094.</title>
        <authorList>
            <person name="Kim S."/>
            <person name="Heo J."/>
            <person name="Kwon S.-W."/>
        </authorList>
    </citation>
    <scope>NUCLEOTIDE SEQUENCE [LARGE SCALE GENOMIC DNA]</scope>
    <source>
        <strain evidence="4 5">KACC 19094</strain>
    </source>
</reference>
<evidence type="ECO:0000256" key="2">
    <source>
        <dbReference type="PROSITE-ProRule" id="PRU00335"/>
    </source>
</evidence>
<keyword evidence="1 2" id="KW-0238">DNA-binding</keyword>